<dbReference type="EMBL" id="AKHW03006807">
    <property type="protein sequence ID" value="KYO18475.1"/>
    <property type="molecule type" value="Genomic_DNA"/>
</dbReference>
<reference evidence="1 2" key="1">
    <citation type="journal article" date="2012" name="Genome Biol.">
        <title>Sequencing three crocodilian genomes to illuminate the evolution of archosaurs and amniotes.</title>
        <authorList>
            <person name="St John J.A."/>
            <person name="Braun E.L."/>
            <person name="Isberg S.R."/>
            <person name="Miles L.G."/>
            <person name="Chong A.Y."/>
            <person name="Gongora J."/>
            <person name="Dalzell P."/>
            <person name="Moran C."/>
            <person name="Bed'hom B."/>
            <person name="Abzhanov A."/>
            <person name="Burgess S.C."/>
            <person name="Cooksey A.M."/>
            <person name="Castoe T.A."/>
            <person name="Crawford N.G."/>
            <person name="Densmore L.D."/>
            <person name="Drew J.C."/>
            <person name="Edwards S.V."/>
            <person name="Faircloth B.C."/>
            <person name="Fujita M.K."/>
            <person name="Greenwold M.J."/>
            <person name="Hoffmann F.G."/>
            <person name="Howard J.M."/>
            <person name="Iguchi T."/>
            <person name="Janes D.E."/>
            <person name="Khan S.Y."/>
            <person name="Kohno S."/>
            <person name="de Koning A.J."/>
            <person name="Lance S.L."/>
            <person name="McCarthy F.M."/>
            <person name="McCormack J.E."/>
            <person name="Merchant M.E."/>
            <person name="Peterson D.G."/>
            <person name="Pollock D.D."/>
            <person name="Pourmand N."/>
            <person name="Raney B.J."/>
            <person name="Roessler K.A."/>
            <person name="Sanford J.R."/>
            <person name="Sawyer R.H."/>
            <person name="Schmidt C.J."/>
            <person name="Triplett E.W."/>
            <person name="Tuberville T.D."/>
            <person name="Venegas-Anaya M."/>
            <person name="Howard J.T."/>
            <person name="Jarvis E.D."/>
            <person name="Guillette L.J.Jr."/>
            <person name="Glenn T.C."/>
            <person name="Green R.E."/>
            <person name="Ray D.A."/>
        </authorList>
    </citation>
    <scope>NUCLEOTIDE SEQUENCE [LARGE SCALE GENOMIC DNA]</scope>
    <source>
        <strain evidence="1">KSC_2009_1</strain>
    </source>
</reference>
<evidence type="ECO:0000313" key="2">
    <source>
        <dbReference type="Proteomes" id="UP000050525"/>
    </source>
</evidence>
<accession>A0A151M1T2</accession>
<organism evidence="1 2">
    <name type="scientific">Alligator mississippiensis</name>
    <name type="common">American alligator</name>
    <dbReference type="NCBI Taxonomy" id="8496"/>
    <lineage>
        <taxon>Eukaryota</taxon>
        <taxon>Metazoa</taxon>
        <taxon>Chordata</taxon>
        <taxon>Craniata</taxon>
        <taxon>Vertebrata</taxon>
        <taxon>Euteleostomi</taxon>
        <taxon>Archelosauria</taxon>
        <taxon>Archosauria</taxon>
        <taxon>Crocodylia</taxon>
        <taxon>Alligatoridae</taxon>
        <taxon>Alligatorinae</taxon>
        <taxon>Alligator</taxon>
    </lineage>
</organism>
<dbReference type="Proteomes" id="UP000050525">
    <property type="component" value="Unassembled WGS sequence"/>
</dbReference>
<comment type="caution">
    <text evidence="1">The sequence shown here is derived from an EMBL/GenBank/DDBJ whole genome shotgun (WGS) entry which is preliminary data.</text>
</comment>
<dbReference type="AlphaFoldDB" id="A0A151M1T2"/>
<protein>
    <submittedName>
        <fullName evidence="1">Uncharacterized protein</fullName>
    </submittedName>
</protein>
<name>A0A151M1T2_ALLMI</name>
<evidence type="ECO:0000313" key="1">
    <source>
        <dbReference type="EMBL" id="KYO18475.1"/>
    </source>
</evidence>
<gene>
    <name evidence="1" type="ORF">Y1Q_0014752</name>
</gene>
<sequence>MSGLVWPGRPELDWPGDTWIRLPGAAWINPRRCLRPCERDWTKHTGDGKRLEGQLRDFSKGAHMPGQGALEKRWQPSLCAAHPQRAKSAGRRVKCAPSWLPASDSLLSADSLKALDCGDTQQREEDHR</sequence>
<proteinExistence type="predicted"/>
<keyword evidence="2" id="KW-1185">Reference proteome</keyword>